<dbReference type="AlphaFoldDB" id="A0A5C3E8A5"/>
<dbReference type="OrthoDB" id="429143at2759"/>
<dbReference type="PANTHER" id="PTHR13847:SF260">
    <property type="entry name" value="FAD DEPENDENT OXIDOREDUCTASE DOMAIN-CONTAINING PROTEIN"/>
    <property type="match status" value="1"/>
</dbReference>
<protein>
    <recommendedName>
        <fullName evidence="1">FAD dependent oxidoreductase domain-containing protein</fullName>
    </recommendedName>
</protein>
<gene>
    <name evidence="2" type="ORF">UTRI_03992_B</name>
</gene>
<feature type="domain" description="FAD dependent oxidoreductase" evidence="1">
    <location>
        <begin position="60"/>
        <end position="472"/>
    </location>
</feature>
<dbReference type="SUPFAM" id="SSF51971">
    <property type="entry name" value="Nucleotide-binding domain"/>
    <property type="match status" value="1"/>
</dbReference>
<evidence type="ECO:0000313" key="3">
    <source>
        <dbReference type="Proteomes" id="UP000324022"/>
    </source>
</evidence>
<dbReference type="GO" id="GO:0005737">
    <property type="term" value="C:cytoplasm"/>
    <property type="evidence" value="ECO:0007669"/>
    <property type="project" value="TreeGrafter"/>
</dbReference>
<dbReference type="Proteomes" id="UP000324022">
    <property type="component" value="Unassembled WGS sequence"/>
</dbReference>
<dbReference type="PANTHER" id="PTHR13847">
    <property type="entry name" value="SARCOSINE DEHYDROGENASE-RELATED"/>
    <property type="match status" value="1"/>
</dbReference>
<accession>A0A5C3E8A5</accession>
<proteinExistence type="predicted"/>
<dbReference type="InterPro" id="IPR006076">
    <property type="entry name" value="FAD-dep_OxRdtase"/>
</dbReference>
<evidence type="ECO:0000313" key="2">
    <source>
        <dbReference type="EMBL" id="SPO26698.1"/>
    </source>
</evidence>
<dbReference type="InterPro" id="IPR036188">
    <property type="entry name" value="FAD/NAD-bd_sf"/>
</dbReference>
<sequence>MTAAEAQEYVDISTIGIDNVSEAPAPLPSASDKATVSYWMATTSSKQLPISLDEIPAQSDVVIIGSGITGVSCAYHLVNSLPNASSTEKQKLRSITIVEARSFCSGATGRNGGHLTAASALAYTDLAANPNHLLGARLSTLSNEEIKVQTGKVVQDILNFETNTANHIRSILKTENAEEQVGFTDDRNWHLCFEHAEVDAFQDSLRQAGQHQGMRRFVEQVRRVPMEEVDERMNQPLGIVAVYEIPGATLHPRKLVSLIYSCAQRSAAANQISLNLVTDTPVHQVSVSRNESILTTSRGDIKASYVVHATNGYASHLLPHLSSPSTGIIPTRAQVVAVAPSSGKHLWGMGLSAGGGYEYGHQRPSTESTPPLYILGGGREYATGREWGVADDTSLNSQVSAFLHPYLAKTFPDSYGEKVTREWTGIMGYTKSKDPLVGPVTGSRGGKEYIAAGYSGHGMTRAFGCAQVIADMMVADVNGEKWNNKSRGLPECYLTEPAKAMLLEAAEVGKKIAAVGPADGMVEKNIDAEARRQDEKLSQDSSASCCIVT</sequence>
<keyword evidence="3" id="KW-1185">Reference proteome</keyword>
<dbReference type="EMBL" id="OOIN01000015">
    <property type="protein sequence ID" value="SPO26698.1"/>
    <property type="molecule type" value="Genomic_DNA"/>
</dbReference>
<organism evidence="2 3">
    <name type="scientific">Ustilago trichophora</name>
    <dbReference type="NCBI Taxonomy" id="86804"/>
    <lineage>
        <taxon>Eukaryota</taxon>
        <taxon>Fungi</taxon>
        <taxon>Dikarya</taxon>
        <taxon>Basidiomycota</taxon>
        <taxon>Ustilaginomycotina</taxon>
        <taxon>Ustilaginomycetes</taxon>
        <taxon>Ustilaginales</taxon>
        <taxon>Ustilaginaceae</taxon>
        <taxon>Ustilago</taxon>
    </lineage>
</organism>
<evidence type="ECO:0000259" key="1">
    <source>
        <dbReference type="Pfam" id="PF01266"/>
    </source>
</evidence>
<reference evidence="2 3" key="1">
    <citation type="submission" date="2018-03" db="EMBL/GenBank/DDBJ databases">
        <authorList>
            <person name="Guldener U."/>
        </authorList>
    </citation>
    <scope>NUCLEOTIDE SEQUENCE [LARGE SCALE GENOMIC DNA]</scope>
    <source>
        <strain evidence="2 3">NBRC100155</strain>
    </source>
</reference>
<dbReference type="Gene3D" id="3.50.50.60">
    <property type="entry name" value="FAD/NAD(P)-binding domain"/>
    <property type="match status" value="1"/>
</dbReference>
<dbReference type="Gene3D" id="3.30.9.10">
    <property type="entry name" value="D-Amino Acid Oxidase, subunit A, domain 2"/>
    <property type="match status" value="1"/>
</dbReference>
<name>A0A5C3E8A5_9BASI</name>
<dbReference type="Pfam" id="PF01266">
    <property type="entry name" value="DAO"/>
    <property type="match status" value="1"/>
</dbReference>